<dbReference type="GO" id="GO:0006281">
    <property type="term" value="P:DNA repair"/>
    <property type="evidence" value="ECO:0007669"/>
    <property type="project" value="UniProtKB-KW"/>
</dbReference>
<organism evidence="18">
    <name type="scientific">Tetraodon nigroviridis</name>
    <name type="common">Spotted green pufferfish</name>
    <name type="synonym">Chelonodon nigroviridis</name>
    <dbReference type="NCBI Taxonomy" id="99883"/>
    <lineage>
        <taxon>Eukaryota</taxon>
        <taxon>Metazoa</taxon>
        <taxon>Chordata</taxon>
        <taxon>Craniata</taxon>
        <taxon>Vertebrata</taxon>
        <taxon>Euteleostomi</taxon>
        <taxon>Actinopterygii</taxon>
        <taxon>Neopterygii</taxon>
        <taxon>Teleostei</taxon>
        <taxon>Neoteleostei</taxon>
        <taxon>Acanthomorphata</taxon>
        <taxon>Eupercaria</taxon>
        <taxon>Tetraodontiformes</taxon>
        <taxon>Tetradontoidea</taxon>
        <taxon>Tetraodontidae</taxon>
        <taxon>Tetraodon</taxon>
    </lineage>
</organism>
<feature type="coiled-coil region" evidence="15">
    <location>
        <begin position="628"/>
        <end position="655"/>
    </location>
</feature>
<evidence type="ECO:0000256" key="5">
    <source>
        <dbReference type="ARBA" id="ARBA00022705"/>
    </source>
</evidence>
<dbReference type="Pfam" id="PF17292">
    <property type="entry name" value="POB3_N"/>
    <property type="match status" value="1"/>
</dbReference>
<dbReference type="EMBL" id="CAAE01014749">
    <property type="protein sequence ID" value="CAG04782.1"/>
    <property type="molecule type" value="Genomic_DNA"/>
</dbReference>
<comment type="similarity">
    <text evidence="2 14">Belongs to the SSRP1 family.</text>
</comment>
<feature type="compositionally biased region" description="Acidic residues" evidence="16">
    <location>
        <begin position="547"/>
        <end position="556"/>
    </location>
</feature>
<reference evidence="18" key="1">
    <citation type="journal article" date="2004" name="Nature">
        <title>Genome duplication in the teleost fish Tetraodon nigroviridis reveals the early vertebrate proto-karyotype.</title>
        <authorList>
            <person name="Jaillon O."/>
            <person name="Aury J.-M."/>
            <person name="Brunet F."/>
            <person name="Petit J.-L."/>
            <person name="Stange-Thomann N."/>
            <person name="Mauceli E."/>
            <person name="Bouneau L."/>
            <person name="Fischer C."/>
            <person name="Ozouf-Costaz C."/>
            <person name="Bernot A."/>
            <person name="Nicaud S."/>
            <person name="Jaffe D."/>
            <person name="Fisher S."/>
            <person name="Lutfalla G."/>
            <person name="Dossat C."/>
            <person name="Segurens B."/>
            <person name="Dasilva C."/>
            <person name="Salanoubat M."/>
            <person name="Levy M."/>
            <person name="Boudet N."/>
            <person name="Castellano S."/>
            <person name="Anthouard V."/>
            <person name="Jubin C."/>
            <person name="Castelli V."/>
            <person name="Katinka M."/>
            <person name="Vacherie B."/>
            <person name="Biemont C."/>
            <person name="Skalli Z."/>
            <person name="Cattolico L."/>
            <person name="Poulain J."/>
            <person name="De Berardinis V."/>
            <person name="Cruaud C."/>
            <person name="Duprat S."/>
            <person name="Brottier P."/>
            <person name="Coutanceau J.-P."/>
            <person name="Gouzy J."/>
            <person name="Parra G."/>
            <person name="Lardier G."/>
            <person name="Chapple C."/>
            <person name="McKernan K.J."/>
            <person name="McEwan P."/>
            <person name="Bosak S."/>
            <person name="Kellis M."/>
            <person name="Volff J.-N."/>
            <person name="Guigo R."/>
            <person name="Zody M.C."/>
            <person name="Mesirov J."/>
            <person name="Lindblad-Toh K."/>
            <person name="Birren B."/>
            <person name="Nusbaum C."/>
            <person name="Kahn D."/>
            <person name="Robinson-Rechavi M."/>
            <person name="Laudet V."/>
            <person name="Schachter V."/>
            <person name="Quetier F."/>
            <person name="Saurin W."/>
            <person name="Scarpelli C."/>
            <person name="Wincker P."/>
            <person name="Lander E.S."/>
            <person name="Weissenbach J."/>
            <person name="Roest Crollius H."/>
        </authorList>
    </citation>
    <scope>NUCLEOTIDE SEQUENCE [LARGE SCALE GENOMIC DNA]</scope>
</reference>
<dbReference type="GO" id="GO:0003677">
    <property type="term" value="F:DNA binding"/>
    <property type="evidence" value="ECO:0007669"/>
    <property type="project" value="UniProtKB-UniRule"/>
</dbReference>
<feature type="domain" description="HMG box" evidence="17">
    <location>
        <begin position="589"/>
        <end position="657"/>
    </location>
</feature>
<keyword evidence="9 14" id="KW-0804">Transcription</keyword>
<dbReference type="SUPFAM" id="SSF50729">
    <property type="entry name" value="PH domain-like"/>
    <property type="match status" value="2"/>
</dbReference>
<dbReference type="SMART" id="SM00398">
    <property type="entry name" value="HMG"/>
    <property type="match status" value="1"/>
</dbReference>
<name>Q4S3K0_TETNG</name>
<feature type="DNA-binding region" description="HMG box" evidence="13">
    <location>
        <begin position="589"/>
        <end position="657"/>
    </location>
</feature>
<dbReference type="GO" id="GO:0005730">
    <property type="term" value="C:nucleolus"/>
    <property type="evidence" value="ECO:0007669"/>
    <property type="project" value="UniProtKB-SubCell"/>
</dbReference>
<evidence type="ECO:0000256" key="2">
    <source>
        <dbReference type="ARBA" id="ARBA00010060"/>
    </source>
</evidence>
<feature type="compositionally biased region" description="Acidic residues" evidence="16">
    <location>
        <begin position="512"/>
        <end position="521"/>
    </location>
</feature>
<dbReference type="GO" id="GO:0006260">
    <property type="term" value="P:DNA replication"/>
    <property type="evidence" value="ECO:0007669"/>
    <property type="project" value="UniProtKB-KW"/>
</dbReference>
<evidence type="ECO:0000256" key="15">
    <source>
        <dbReference type="SAM" id="Coils"/>
    </source>
</evidence>
<comment type="function">
    <text evidence="12">Component of the FACT complex, a general chromatin factor that acts to reorganize nucleosomes. The FACT complex is involved in multiple processes that require DNA as a template such as mRNA elongation, DNA replication and DNA repair. During transcription elongation the FACT complex acts as a histone chaperone that both destabilizes and restores nucleosomal structure. It facilitates the passage of RNA polymerase II and transcription by promoting the dissociation of one histone H2A-H2B dimer from the nucleosome, then subsequently promotes the reestablishment of the nucleosome following the passage of RNA polymerase II. Binds specifically to double-stranded DNA.</text>
</comment>
<dbReference type="InterPro" id="IPR038167">
    <property type="entry name" value="SSRP1_sf"/>
</dbReference>
<evidence type="ECO:0000256" key="14">
    <source>
        <dbReference type="RuleBase" id="RU364013"/>
    </source>
</evidence>
<keyword evidence="6 14" id="KW-0227">DNA damage</keyword>
<dbReference type="PROSITE" id="PS50118">
    <property type="entry name" value="HMG_BOX_2"/>
    <property type="match status" value="1"/>
</dbReference>
<comment type="caution">
    <text evidence="18">The sequence shown here is derived from an EMBL/GenBank/DDBJ whole genome shotgun (WGS) entry which is preliminary data.</text>
</comment>
<accession>Q4S3K0</accession>
<dbReference type="Gene3D" id="2.30.29.30">
    <property type="entry name" value="Pleckstrin-homology domain (PH domain)/Phosphotyrosine-binding domain (PTB)"/>
    <property type="match status" value="2"/>
</dbReference>
<keyword evidence="5 14" id="KW-0235">DNA replication</keyword>
<dbReference type="InterPro" id="IPR009071">
    <property type="entry name" value="HMG_box_dom"/>
</dbReference>
<dbReference type="InterPro" id="IPR050454">
    <property type="entry name" value="RTT106/SSRP1_HistChap/FACT"/>
</dbReference>
<gene>
    <name evidence="18" type="ORF">GSTENG00024616001</name>
</gene>
<evidence type="ECO:0000313" key="18">
    <source>
        <dbReference type="EMBL" id="CAG04782.1"/>
    </source>
</evidence>
<dbReference type="AlphaFoldDB" id="Q4S3K0"/>
<keyword evidence="15" id="KW-0175">Coiled coil</keyword>
<evidence type="ECO:0000256" key="12">
    <source>
        <dbReference type="ARBA" id="ARBA00058447"/>
    </source>
</evidence>
<dbReference type="FunFam" id="2.30.29.30:FF:000098">
    <property type="entry name" value="Fact complex subunit ssrp1"/>
    <property type="match status" value="1"/>
</dbReference>
<dbReference type="PANTHER" id="PTHR45849">
    <property type="entry name" value="FACT COMPLEX SUBUNIT SSRP1"/>
    <property type="match status" value="1"/>
</dbReference>
<dbReference type="GO" id="GO:0031491">
    <property type="term" value="F:nucleosome binding"/>
    <property type="evidence" value="ECO:0007669"/>
    <property type="project" value="TreeGrafter"/>
</dbReference>
<dbReference type="FunFam" id="1.10.30.10:FF:000072">
    <property type="entry name" value="FACT complex subunit SSRP1"/>
    <property type="match status" value="1"/>
</dbReference>
<evidence type="ECO:0000256" key="16">
    <source>
        <dbReference type="SAM" id="MobiDB-lite"/>
    </source>
</evidence>
<dbReference type="FunFam" id="2.30.29.220:FF:000001">
    <property type="entry name" value="FACT complex subunit SSRP1"/>
    <property type="match status" value="1"/>
</dbReference>
<feature type="region of interest" description="Disordered" evidence="16">
    <location>
        <begin position="503"/>
        <end position="595"/>
    </location>
</feature>
<keyword evidence="8 13" id="KW-0238">DNA-binding</keyword>
<evidence type="ECO:0000256" key="9">
    <source>
        <dbReference type="ARBA" id="ARBA00023163"/>
    </source>
</evidence>
<evidence type="ECO:0000256" key="13">
    <source>
        <dbReference type="PROSITE-ProRule" id="PRU00267"/>
    </source>
</evidence>
<dbReference type="InterPro" id="IPR035417">
    <property type="entry name" value="SSRP1/POB3_N"/>
</dbReference>
<comment type="subcellular location">
    <subcellularLocation>
        <location evidence="1">Nucleus</location>
        <location evidence="1">Nucleolus</location>
    </subcellularLocation>
    <subcellularLocation>
        <location evidence="14">Nucleus</location>
    </subcellularLocation>
    <subcellularLocation>
        <location evidence="14">Chromosome</location>
    </subcellularLocation>
</comment>
<dbReference type="Gene3D" id="1.10.30.10">
    <property type="entry name" value="High mobility group box domain"/>
    <property type="match status" value="1"/>
</dbReference>
<proteinExistence type="inferred from homology"/>
<dbReference type="Gene3D" id="2.30.29.220">
    <property type="entry name" value="Structure-specific recognition protein (SSRP1)"/>
    <property type="match status" value="1"/>
</dbReference>
<dbReference type="Pfam" id="PF00505">
    <property type="entry name" value="HMG_box"/>
    <property type="match status" value="1"/>
</dbReference>
<evidence type="ECO:0000259" key="17">
    <source>
        <dbReference type="PROSITE" id="PS50118"/>
    </source>
</evidence>
<dbReference type="GO" id="GO:1902275">
    <property type="term" value="P:regulation of chromatin organization"/>
    <property type="evidence" value="ECO:0007669"/>
    <property type="project" value="TreeGrafter"/>
</dbReference>
<keyword evidence="10 14" id="KW-0234">DNA repair</keyword>
<dbReference type="Pfam" id="PF21103">
    <property type="entry name" value="PH1_SSRP1-like"/>
    <property type="match status" value="1"/>
</dbReference>
<dbReference type="CDD" id="cd13231">
    <property type="entry name" value="PH2_SSRP1-like"/>
    <property type="match status" value="1"/>
</dbReference>
<dbReference type="PANTHER" id="PTHR45849:SF1">
    <property type="entry name" value="FACT COMPLEX SUBUNIT SSRP1"/>
    <property type="match status" value="1"/>
</dbReference>
<dbReference type="InterPro" id="IPR048993">
    <property type="entry name" value="SSRP1-like_PH1"/>
</dbReference>
<protein>
    <recommendedName>
        <fullName evidence="3 14">FACT complex subunit SSRP1</fullName>
    </recommendedName>
</protein>
<dbReference type="GO" id="GO:0042393">
    <property type="term" value="F:histone binding"/>
    <property type="evidence" value="ECO:0007669"/>
    <property type="project" value="TreeGrafter"/>
</dbReference>
<dbReference type="CDD" id="cd13230">
    <property type="entry name" value="PH1_SSRP1-like"/>
    <property type="match status" value="1"/>
</dbReference>
<dbReference type="Pfam" id="PF08512">
    <property type="entry name" value="Rttp106-like_middle"/>
    <property type="match status" value="1"/>
</dbReference>
<dbReference type="InterPro" id="IPR011993">
    <property type="entry name" value="PH-like_dom_sf"/>
</dbReference>
<evidence type="ECO:0000256" key="11">
    <source>
        <dbReference type="ARBA" id="ARBA00023242"/>
    </source>
</evidence>
<evidence type="ECO:0000256" key="7">
    <source>
        <dbReference type="ARBA" id="ARBA00023015"/>
    </source>
</evidence>
<evidence type="ECO:0000256" key="3">
    <source>
        <dbReference type="ARBA" id="ARBA00016104"/>
    </source>
</evidence>
<keyword evidence="4 14" id="KW-0158">Chromosome</keyword>
<sequence>MGDTLEFNEIYQEVKGSWNDGRLRFSKQNVVYKSSKTGKVDSIPAGELNLAQWRRVCLGHGIKLGTSTGHIYKYDGFRDTDFEKISEFFKANYKVELTEKDMSVKGWNWGTAKFSGPLLQFDINENTAFEIPLSNVSQCATGKNEVTLEFHQNDDTEISLMEVRFYVPPNQTDERQDPVEDSPQAFAQNVLSKADVIQATGDAVCIFKELQCLTPRGRYDIRIYPTFLHLHGKTFDYKIPYTTVLRLFLLPHKDQRQMFFVISLDPPIKQGQTRYHFLILLFSKEENINLALNMSEEDVERRFEGKLSKHMSGSLYEMVSRVMKALVNRKITVPGNFQGYVSNPANKTLVWLGGVCVCVCVCVGGYLQAVFKCCSFFRSHSGAQCITCSFKASSGLLYPLERGFIYVHKPPVHLRFEEISCVNFARGTTTTRSFDFEIETKQGNQYTFSSIEREEYGKLFDFVNAKKLNIKNRGFKEGMKGKIDEYSDSDDDQHDAYLERMKAEGKIREEGNDSDESDSGSDESFNPGEEDDDIAEEYDSNASASDSSEDGDDSEDEGAKKKAKKVKVVKEKKERKPRKEKKQKDAGGPKRPMSAYMLWLNSSRERIKSENPGISITEISKKAGEMWRQLGKEEKEEWEMKAGEAKEEYEKAKKEFKESGRMPTSTSKK</sequence>
<evidence type="ECO:0000256" key="10">
    <source>
        <dbReference type="ARBA" id="ARBA00023204"/>
    </source>
</evidence>
<dbReference type="Gene3D" id="2.30.29.150">
    <property type="match status" value="1"/>
</dbReference>
<dbReference type="InterPro" id="IPR000969">
    <property type="entry name" value="SSRP1/POB3"/>
</dbReference>
<evidence type="ECO:0000256" key="6">
    <source>
        <dbReference type="ARBA" id="ARBA00022763"/>
    </source>
</evidence>
<reference evidence="18" key="2">
    <citation type="submission" date="2004-02" db="EMBL/GenBank/DDBJ databases">
        <authorList>
            <consortium name="Genoscope"/>
            <consortium name="Whitehead Institute Centre for Genome Research"/>
        </authorList>
    </citation>
    <scope>NUCLEOTIDE SEQUENCE</scope>
</reference>
<dbReference type="InterPro" id="IPR036910">
    <property type="entry name" value="HMG_box_dom_sf"/>
</dbReference>
<evidence type="ECO:0000256" key="1">
    <source>
        <dbReference type="ARBA" id="ARBA00004604"/>
    </source>
</evidence>
<feature type="compositionally biased region" description="Acidic residues" evidence="16">
    <location>
        <begin position="528"/>
        <end position="539"/>
    </location>
</feature>
<dbReference type="KEGG" id="tng:GSTEN00024616G001"/>
<keyword evidence="7 14" id="KW-0805">Transcription regulation</keyword>
<keyword evidence="11 13" id="KW-0539">Nucleus</keyword>
<dbReference type="OrthoDB" id="498543at2759"/>
<dbReference type="FunFam" id="2.30.29.30:FF:000119">
    <property type="entry name" value="FACT complex subunit SSRP1"/>
    <property type="match status" value="1"/>
</dbReference>
<dbReference type="InterPro" id="IPR013719">
    <property type="entry name" value="RTT106/SPT16-like_middle_dom"/>
</dbReference>
<dbReference type="SUPFAM" id="SSF47095">
    <property type="entry name" value="HMG-box"/>
    <property type="match status" value="1"/>
</dbReference>
<dbReference type="Pfam" id="PF03531">
    <property type="entry name" value="SSrecog"/>
    <property type="match status" value="1"/>
</dbReference>
<evidence type="ECO:0000256" key="4">
    <source>
        <dbReference type="ARBA" id="ARBA00022454"/>
    </source>
</evidence>
<dbReference type="FunFam" id="2.30.29.150:FF:000001">
    <property type="entry name" value="Fact complex subunit ssrp1"/>
    <property type="match status" value="1"/>
</dbReference>
<dbReference type="CDD" id="cd21994">
    <property type="entry name" value="HMG-box_SSRP1-like"/>
    <property type="match status" value="1"/>
</dbReference>
<dbReference type="PRINTS" id="PR00887">
    <property type="entry name" value="SSRCOGNITION"/>
</dbReference>
<dbReference type="GO" id="GO:0035101">
    <property type="term" value="C:FACT complex"/>
    <property type="evidence" value="ECO:0007669"/>
    <property type="project" value="TreeGrafter"/>
</dbReference>
<dbReference type="SMART" id="SM01287">
    <property type="entry name" value="Rtt106"/>
    <property type="match status" value="1"/>
</dbReference>
<evidence type="ECO:0000256" key="8">
    <source>
        <dbReference type="ARBA" id="ARBA00023125"/>
    </source>
</evidence>
<dbReference type="InterPro" id="IPR024954">
    <property type="entry name" value="SSRP1_DD"/>
</dbReference>